<evidence type="ECO:0000256" key="4">
    <source>
        <dbReference type="ARBA" id="ARBA00022989"/>
    </source>
</evidence>
<evidence type="ECO:0000256" key="3">
    <source>
        <dbReference type="ARBA" id="ARBA00022692"/>
    </source>
</evidence>
<dbReference type="CDD" id="cd07731">
    <property type="entry name" value="ComA-like_MBL-fold"/>
    <property type="match status" value="1"/>
</dbReference>
<name>A0A7W4XX44_KINRA</name>
<dbReference type="InterPro" id="IPR004477">
    <property type="entry name" value="ComEC_N"/>
</dbReference>
<dbReference type="SUPFAM" id="SSF56281">
    <property type="entry name" value="Metallo-hydrolase/oxidoreductase"/>
    <property type="match status" value="1"/>
</dbReference>
<comment type="caution">
    <text evidence="8">The sequence shown here is derived from an EMBL/GenBank/DDBJ whole genome shotgun (WGS) entry which is preliminary data.</text>
</comment>
<keyword evidence="5 6" id="KW-0472">Membrane</keyword>
<dbReference type="InterPro" id="IPR036866">
    <property type="entry name" value="RibonucZ/Hydroxyglut_hydro"/>
</dbReference>
<dbReference type="Pfam" id="PF03772">
    <property type="entry name" value="Competence"/>
    <property type="match status" value="1"/>
</dbReference>
<dbReference type="PANTHER" id="PTHR30619">
    <property type="entry name" value="DNA INTERNALIZATION/COMPETENCE PROTEIN COMEC/REC2"/>
    <property type="match status" value="1"/>
</dbReference>
<feature type="domain" description="Metallo-beta-lactamase" evidence="7">
    <location>
        <begin position="541"/>
        <end position="724"/>
    </location>
</feature>
<protein>
    <submittedName>
        <fullName evidence="8">Competence protein ComEC</fullName>
    </submittedName>
</protein>
<dbReference type="Pfam" id="PF00753">
    <property type="entry name" value="Lactamase_B"/>
    <property type="match status" value="1"/>
</dbReference>
<evidence type="ECO:0000259" key="7">
    <source>
        <dbReference type="SMART" id="SM00849"/>
    </source>
</evidence>
<dbReference type="InterPro" id="IPR035681">
    <property type="entry name" value="ComA-like_MBL"/>
</dbReference>
<evidence type="ECO:0000313" key="9">
    <source>
        <dbReference type="Proteomes" id="UP000533269"/>
    </source>
</evidence>
<reference evidence="8 9" key="1">
    <citation type="submission" date="2020-08" db="EMBL/GenBank/DDBJ databases">
        <title>The Agave Microbiome: Exploring the role of microbial communities in plant adaptations to desert environments.</title>
        <authorList>
            <person name="Partida-Martinez L.P."/>
        </authorList>
    </citation>
    <scope>NUCLEOTIDE SEQUENCE [LARGE SCALE GENOMIC DNA]</scope>
    <source>
        <strain evidence="8 9">AS2.23</strain>
    </source>
</reference>
<keyword evidence="2" id="KW-1003">Cell membrane</keyword>
<dbReference type="RefSeq" id="WP_183391733.1">
    <property type="nucleotide sequence ID" value="NZ_JACHVY010000002.1"/>
</dbReference>
<evidence type="ECO:0000256" key="5">
    <source>
        <dbReference type="ARBA" id="ARBA00023136"/>
    </source>
</evidence>
<dbReference type="GO" id="GO:0005886">
    <property type="term" value="C:plasma membrane"/>
    <property type="evidence" value="ECO:0007669"/>
    <property type="project" value="UniProtKB-SubCell"/>
</dbReference>
<accession>A0A7W4XX44</accession>
<dbReference type="NCBIfam" id="TIGR00360">
    <property type="entry name" value="ComEC_N-term"/>
    <property type="match status" value="1"/>
</dbReference>
<feature type="transmembrane region" description="Helical" evidence="6">
    <location>
        <begin position="59"/>
        <end position="77"/>
    </location>
</feature>
<proteinExistence type="predicted"/>
<organism evidence="8 9">
    <name type="scientific">Kineococcus radiotolerans</name>
    <dbReference type="NCBI Taxonomy" id="131568"/>
    <lineage>
        <taxon>Bacteria</taxon>
        <taxon>Bacillati</taxon>
        <taxon>Actinomycetota</taxon>
        <taxon>Actinomycetes</taxon>
        <taxon>Kineosporiales</taxon>
        <taxon>Kineosporiaceae</taxon>
        <taxon>Kineococcus</taxon>
    </lineage>
</organism>
<sequence length="800" mass="80220">MSEPVLDLRLVAAAVLAWAAAATAVAHPAPARAALLAGAAAVALTGAVLLATRRGARPLLVLVAVTLVLASVVLHQARAAQGGTADLAADRVAVSATGVVRSDPRPVPPPRAGGPPRVVVEVSVSGLRARGRTLSLAAPVTVFADADGWSRVRLGQRVGFRGRLGPAAAGERAVAVVSATGRPVLLAAPAAPYRGAERLREGLRRAVEPQPADARGLLPGLVVGDTSRLPADLEEDMRAVGLTHLTAVSGANTTLVAGLLVLVASWLGFGRRARLAVAAVGLAGFVVLARPDPSVLRAAVMGAVGLTGLAAGRPVRGVPVLAAAVLALLVADPWLAREFGFVLSVLATAALVLLGSPFARRLEGFGLPRAVALALAVPVAAQAVCGPVLVLLQPSVNPVSVPANVLVAPAVAPATVLGLAATLLAPLSPTAATWAAWPAGLCAGWIALVARAAARLPVAVAVPAGAAGAVVVLVLTALLLGAGAALLRSRRTGSRPRRWLALALALVLSGAALVRCAPRWGGPSGPWPPPDWLVVGCDVGQGDAVVLRSGPTAGVLVDAGPDDVLVDGCLDRLGLDRLDAVVLTHFHADHVGGLAGALRGREVGAVLISPLAVQPAAARVERLAAEAGAAVAVVSAGRRGSAGTVTWTALGPPARVAGATAPDSSQVNDSSVALLADVGGVRVLLTGDLERDGQRRALAEVPAGTTVDVVKVAHHGSSNQFPGLYTRLRPRVAVVEVGEVNDYGHPAASTLELLAATGTRVLRTDTGGDVALAGSPAALRTLVRGSDPAQAARRARYGDG</sequence>
<reference evidence="8 9" key="2">
    <citation type="submission" date="2020-08" db="EMBL/GenBank/DDBJ databases">
        <authorList>
            <person name="Partida-Martinez L."/>
            <person name="Huntemann M."/>
            <person name="Clum A."/>
            <person name="Wang J."/>
            <person name="Palaniappan K."/>
            <person name="Ritter S."/>
            <person name="Chen I.-M."/>
            <person name="Stamatis D."/>
            <person name="Reddy T."/>
            <person name="O'Malley R."/>
            <person name="Daum C."/>
            <person name="Shapiro N."/>
            <person name="Ivanova N."/>
            <person name="Kyrpides N."/>
            <person name="Woyke T."/>
        </authorList>
    </citation>
    <scope>NUCLEOTIDE SEQUENCE [LARGE SCALE GENOMIC DNA]</scope>
    <source>
        <strain evidence="8 9">AS2.23</strain>
    </source>
</reference>
<dbReference type="InterPro" id="IPR001279">
    <property type="entry name" value="Metallo-B-lactamas"/>
</dbReference>
<gene>
    <name evidence="8" type="ORF">FHR75_002556</name>
</gene>
<dbReference type="SMART" id="SM00849">
    <property type="entry name" value="Lactamase_B"/>
    <property type="match status" value="1"/>
</dbReference>
<feature type="transmembrane region" description="Helical" evidence="6">
    <location>
        <begin position="466"/>
        <end position="487"/>
    </location>
</feature>
<evidence type="ECO:0000313" key="8">
    <source>
        <dbReference type="EMBL" id="MBB2901741.1"/>
    </source>
</evidence>
<feature type="transmembrane region" description="Helical" evidence="6">
    <location>
        <begin position="242"/>
        <end position="266"/>
    </location>
</feature>
<feature type="transmembrane region" description="Helical" evidence="6">
    <location>
        <begin position="499"/>
        <end position="520"/>
    </location>
</feature>
<dbReference type="EMBL" id="JACHVY010000002">
    <property type="protein sequence ID" value="MBB2901741.1"/>
    <property type="molecule type" value="Genomic_DNA"/>
</dbReference>
<feature type="transmembrane region" description="Helical" evidence="6">
    <location>
        <begin position="341"/>
        <end position="359"/>
    </location>
</feature>
<evidence type="ECO:0000256" key="1">
    <source>
        <dbReference type="ARBA" id="ARBA00004651"/>
    </source>
</evidence>
<keyword evidence="4 6" id="KW-1133">Transmembrane helix</keyword>
<feature type="transmembrane region" description="Helical" evidence="6">
    <location>
        <begin position="36"/>
        <end position="52"/>
    </location>
</feature>
<dbReference type="InterPro" id="IPR052159">
    <property type="entry name" value="Competence_DNA_uptake"/>
</dbReference>
<feature type="transmembrane region" description="Helical" evidence="6">
    <location>
        <begin position="318"/>
        <end position="335"/>
    </location>
</feature>
<evidence type="ECO:0000256" key="6">
    <source>
        <dbReference type="SAM" id="Phobius"/>
    </source>
</evidence>
<feature type="transmembrane region" description="Helical" evidence="6">
    <location>
        <begin position="434"/>
        <end position="454"/>
    </location>
</feature>
<dbReference type="PANTHER" id="PTHR30619:SF1">
    <property type="entry name" value="RECOMBINATION PROTEIN 2"/>
    <property type="match status" value="1"/>
</dbReference>
<comment type="subcellular location">
    <subcellularLocation>
        <location evidence="1">Cell membrane</location>
        <topology evidence="1">Multi-pass membrane protein</topology>
    </subcellularLocation>
</comment>
<evidence type="ECO:0000256" key="2">
    <source>
        <dbReference type="ARBA" id="ARBA00022475"/>
    </source>
</evidence>
<feature type="transmembrane region" description="Helical" evidence="6">
    <location>
        <begin position="371"/>
        <end position="393"/>
    </location>
</feature>
<keyword evidence="3 6" id="KW-0812">Transmembrane</keyword>
<dbReference type="Proteomes" id="UP000533269">
    <property type="component" value="Unassembled WGS sequence"/>
</dbReference>
<feature type="transmembrane region" description="Helical" evidence="6">
    <location>
        <begin position="405"/>
        <end position="427"/>
    </location>
</feature>
<dbReference type="Gene3D" id="3.60.15.10">
    <property type="entry name" value="Ribonuclease Z/Hydroxyacylglutathione hydrolase-like"/>
    <property type="match status" value="1"/>
</dbReference>
<dbReference type="AlphaFoldDB" id="A0A7W4XX44"/>